<dbReference type="EMBL" id="UYYB01103413">
    <property type="protein sequence ID" value="VDM78940.1"/>
    <property type="molecule type" value="Genomic_DNA"/>
</dbReference>
<accession>A0A3P7J0D9</accession>
<organism evidence="1 2">
    <name type="scientific">Strongylus vulgaris</name>
    <name type="common">Blood worm</name>
    <dbReference type="NCBI Taxonomy" id="40348"/>
    <lineage>
        <taxon>Eukaryota</taxon>
        <taxon>Metazoa</taxon>
        <taxon>Ecdysozoa</taxon>
        <taxon>Nematoda</taxon>
        <taxon>Chromadorea</taxon>
        <taxon>Rhabditida</taxon>
        <taxon>Rhabditina</taxon>
        <taxon>Rhabditomorpha</taxon>
        <taxon>Strongyloidea</taxon>
        <taxon>Strongylidae</taxon>
        <taxon>Strongylus</taxon>
    </lineage>
</organism>
<evidence type="ECO:0000313" key="1">
    <source>
        <dbReference type="EMBL" id="VDM78940.1"/>
    </source>
</evidence>
<dbReference type="Proteomes" id="UP000270094">
    <property type="component" value="Unassembled WGS sequence"/>
</dbReference>
<sequence length="97" mass="10823">MASTSSGPVVMTLKAADDVQDGSDEFMNTGNLIRKLYPKEKQCRAVCYPLEASKALDYHARTYAEETLCGRIGLQHPAFTLFIFRIIRAISHFHGSD</sequence>
<proteinExistence type="predicted"/>
<name>A0A3P7J0D9_STRVU</name>
<protein>
    <submittedName>
        <fullName evidence="1">Uncharacterized protein</fullName>
    </submittedName>
</protein>
<dbReference type="AlphaFoldDB" id="A0A3P7J0D9"/>
<reference evidence="1 2" key="1">
    <citation type="submission" date="2018-11" db="EMBL/GenBank/DDBJ databases">
        <authorList>
            <consortium name="Pathogen Informatics"/>
        </authorList>
    </citation>
    <scope>NUCLEOTIDE SEQUENCE [LARGE SCALE GENOMIC DNA]</scope>
</reference>
<keyword evidence="2" id="KW-1185">Reference proteome</keyword>
<evidence type="ECO:0000313" key="2">
    <source>
        <dbReference type="Proteomes" id="UP000270094"/>
    </source>
</evidence>
<gene>
    <name evidence="1" type="ORF">SVUK_LOCUS13938</name>
</gene>